<dbReference type="InterPro" id="IPR011990">
    <property type="entry name" value="TPR-like_helical_dom_sf"/>
</dbReference>
<dbReference type="SUPFAM" id="SSF48452">
    <property type="entry name" value="TPR-like"/>
    <property type="match status" value="1"/>
</dbReference>
<evidence type="ECO:0000256" key="1">
    <source>
        <dbReference type="SAM" id="SignalP"/>
    </source>
</evidence>
<dbReference type="Gene3D" id="1.25.40.390">
    <property type="match status" value="1"/>
</dbReference>
<protein>
    <submittedName>
        <fullName evidence="2">SusD/RagB family nutrient-binding outer membrane lipoprotein</fullName>
    </submittedName>
</protein>
<accession>A0A7J4XNG9</accession>
<sequence>MKKNNFFIACIVMSLLGMQSCMDFDVPGDELTGNTEEGSDEVYHGAADILDYHKEISQEGLDLALTNLAKEAPLGYILSATYSMRGGKEATRPGAHAYQYQFNMSVDNYAGYMVVPHTDFPFAMITLNSTYAFEQSVNAGPNGNYTLTKNYLSPILNHPDIDSIPEMKAVALLLFDYASQEEVDLYGSFPYTQFKANQQEHPYTYDSCEDIYKGIVDNLDSINACLKNYPNRPEWYKTKVNKLLKDVDEITDTKDFETWRKMGNSLKLRMAMHVVKRDKDLAKKWAEEAVMEGVANSLEDEVSFSTDKSGTNHPLAEISRSWGDSRLNASFETILFSLKHPYCNFLFDKNSVKLGDLEANTRVIGLRAGKKMGEGQSAASNKDCGYSSIYQYFTEAPLYFIKLSEVDFLRAEGLVRGWNVGDEGCDAQFYYNRGIDNATCEWRMTAFEYDAGLADYKQVEEAVPYQYIDPIDASNNYQSPITIGVKWNAGDSDETKLEKIITQKYIALFPYSFEAWTEMRRTGYPKTLPVLNWEDADANLQEGDLLRRMRFPGTDTQAVAADVAATGLKALGGADLQSTRIWWDVEGTPNF</sequence>
<comment type="caution">
    <text evidence="2">The sequence shown here is derived from an EMBL/GenBank/DDBJ whole genome shotgun (WGS) entry which is preliminary data.</text>
</comment>
<evidence type="ECO:0000313" key="3">
    <source>
        <dbReference type="Proteomes" id="UP000422221"/>
    </source>
</evidence>
<proteinExistence type="predicted"/>
<dbReference type="Pfam" id="PF12741">
    <property type="entry name" value="SusD-like"/>
    <property type="match status" value="1"/>
</dbReference>
<dbReference type="InterPro" id="IPR024302">
    <property type="entry name" value="SusD-like"/>
</dbReference>
<name>A0A7J4XNG9_9BACE</name>
<dbReference type="AlphaFoldDB" id="A0A7J4XNG9"/>
<dbReference type="EMBL" id="VWMK01000002">
    <property type="protein sequence ID" value="KAA3769561.1"/>
    <property type="molecule type" value="Genomic_DNA"/>
</dbReference>
<gene>
    <name evidence="2" type="ORF">F3F73_03040</name>
</gene>
<keyword evidence="1" id="KW-0732">Signal</keyword>
<evidence type="ECO:0000313" key="2">
    <source>
        <dbReference type="EMBL" id="KAA3769561.1"/>
    </source>
</evidence>
<feature type="chain" id="PRO_5029508969" evidence="1">
    <location>
        <begin position="24"/>
        <end position="591"/>
    </location>
</feature>
<keyword evidence="2" id="KW-0449">Lipoprotein</keyword>
<feature type="signal peptide" evidence="1">
    <location>
        <begin position="1"/>
        <end position="23"/>
    </location>
</feature>
<dbReference type="Proteomes" id="UP000422221">
    <property type="component" value="Unassembled WGS sequence"/>
</dbReference>
<dbReference type="PROSITE" id="PS51257">
    <property type="entry name" value="PROKAR_LIPOPROTEIN"/>
    <property type="match status" value="1"/>
</dbReference>
<reference evidence="2 3" key="1">
    <citation type="journal article" date="2019" name="Nat. Med.">
        <title>A library of human gut bacterial isolates paired with longitudinal multiomics data enables mechanistic microbiome research.</title>
        <authorList>
            <person name="Poyet M."/>
            <person name="Groussin M."/>
            <person name="Gibbons S.M."/>
            <person name="Avila-Pacheco J."/>
            <person name="Jiang X."/>
            <person name="Kearney S.M."/>
            <person name="Perrotta A.R."/>
            <person name="Berdy B."/>
            <person name="Zhao S."/>
            <person name="Lieberman T.D."/>
            <person name="Swanson P.K."/>
            <person name="Smith M."/>
            <person name="Roesemann S."/>
            <person name="Alexander J.E."/>
            <person name="Rich S.A."/>
            <person name="Livny J."/>
            <person name="Vlamakis H."/>
            <person name="Clish C."/>
            <person name="Bullock K."/>
            <person name="Deik A."/>
            <person name="Scott J."/>
            <person name="Pierce K.A."/>
            <person name="Xavier R.J."/>
            <person name="Alm E.J."/>
        </authorList>
    </citation>
    <scope>NUCLEOTIDE SEQUENCE [LARGE SCALE GENOMIC DNA]</scope>
    <source>
        <strain evidence="2 3">BIOML-A10</strain>
    </source>
</reference>
<organism evidence="2 3">
    <name type="scientific">Bacteroides salyersiae</name>
    <dbReference type="NCBI Taxonomy" id="291644"/>
    <lineage>
        <taxon>Bacteria</taxon>
        <taxon>Pseudomonadati</taxon>
        <taxon>Bacteroidota</taxon>
        <taxon>Bacteroidia</taxon>
        <taxon>Bacteroidales</taxon>
        <taxon>Bacteroidaceae</taxon>
        <taxon>Bacteroides</taxon>
    </lineage>
</organism>